<dbReference type="SUPFAM" id="SSF50965">
    <property type="entry name" value="Galactose oxidase, central domain"/>
    <property type="match status" value="1"/>
</dbReference>
<organism evidence="1 2">
    <name type="scientific">Rubrivirga marina</name>
    <dbReference type="NCBI Taxonomy" id="1196024"/>
    <lineage>
        <taxon>Bacteria</taxon>
        <taxon>Pseudomonadati</taxon>
        <taxon>Rhodothermota</taxon>
        <taxon>Rhodothermia</taxon>
        <taxon>Rhodothermales</taxon>
        <taxon>Rubricoccaceae</taxon>
        <taxon>Rubrivirga</taxon>
    </lineage>
</organism>
<gene>
    <name evidence="1" type="ORF">BSZ37_06810</name>
</gene>
<dbReference type="InterPro" id="IPR011043">
    <property type="entry name" value="Gal_Oxase/kelch_b-propeller"/>
</dbReference>
<dbReference type="RefSeq" id="WP_095509819.1">
    <property type="nucleotide sequence ID" value="NZ_MQWD01000001.1"/>
</dbReference>
<name>A0A271IYL7_9BACT</name>
<dbReference type="EMBL" id="MQWD01000001">
    <property type="protein sequence ID" value="PAP76177.1"/>
    <property type="molecule type" value="Genomic_DNA"/>
</dbReference>
<dbReference type="OrthoDB" id="9828351at2"/>
<sequence length="432" mass="44286">MRRLALACLLLAVVGCDRVPIGSDGDISPVLISPDLSEVQTSPDLQIRFVPESASLRLGLQVEDVEVPYDTTLQAFVYDARLIRGLNAIPYTLFGDDGPLRRDTLYAVYLPLTQGVISTTTGLPARTSAASAPLGTTGQGLVSGGFGVSRAPLASATILQLVSTQILAFEIDLERARGGHTATELLDGVLLMGGASTEAPSAPSDFVRPPEWIGPNGEARTVQVDGGEPARSGHVARAVLLDGTTYVYLLGGRTPGAAASSTVDVYRVDGDRGFGFTLTRLSPEGGASGFAALAGPALAPIGDRSAVAVGLDGAEGATLDLRWSTPGTGTFPFSLSVRPGEPLATPRTDAEAVDLGGGLALVTGGRTAGGEPLGSVEVYAPGIDRVFSVPGIQLRVPRSEHTATIFGGGRIVIGGGRPSAGSAIASFEVLQF</sequence>
<dbReference type="InterPro" id="IPR015915">
    <property type="entry name" value="Kelch-typ_b-propeller"/>
</dbReference>
<dbReference type="Gene3D" id="2.120.10.80">
    <property type="entry name" value="Kelch-type beta propeller"/>
    <property type="match status" value="2"/>
</dbReference>
<protein>
    <recommendedName>
        <fullName evidence="3">SbsA Ig-like domain-containing protein</fullName>
    </recommendedName>
</protein>
<dbReference type="Proteomes" id="UP000216339">
    <property type="component" value="Unassembled WGS sequence"/>
</dbReference>
<evidence type="ECO:0000313" key="1">
    <source>
        <dbReference type="EMBL" id="PAP76177.1"/>
    </source>
</evidence>
<dbReference type="PROSITE" id="PS51257">
    <property type="entry name" value="PROKAR_LIPOPROTEIN"/>
    <property type="match status" value="1"/>
</dbReference>
<reference evidence="1 2" key="1">
    <citation type="submission" date="2016-11" db="EMBL/GenBank/DDBJ databases">
        <title>Study of marine rhodopsin-containing bacteria.</title>
        <authorList>
            <person name="Yoshizawa S."/>
            <person name="Kumagai Y."/>
            <person name="Kogure K."/>
        </authorList>
    </citation>
    <scope>NUCLEOTIDE SEQUENCE [LARGE SCALE GENOMIC DNA]</scope>
    <source>
        <strain evidence="1 2">SAORIC-28</strain>
    </source>
</reference>
<evidence type="ECO:0000313" key="2">
    <source>
        <dbReference type="Proteomes" id="UP000216339"/>
    </source>
</evidence>
<comment type="caution">
    <text evidence="1">The sequence shown here is derived from an EMBL/GenBank/DDBJ whole genome shotgun (WGS) entry which is preliminary data.</text>
</comment>
<proteinExistence type="predicted"/>
<dbReference type="AlphaFoldDB" id="A0A271IYL7"/>
<evidence type="ECO:0008006" key="3">
    <source>
        <dbReference type="Google" id="ProtNLM"/>
    </source>
</evidence>
<keyword evidence="2" id="KW-1185">Reference proteome</keyword>
<accession>A0A271IYL7</accession>